<organism evidence="3 4">
    <name type="scientific">Plectosphaerella cucumerina</name>
    <dbReference type="NCBI Taxonomy" id="40658"/>
    <lineage>
        <taxon>Eukaryota</taxon>
        <taxon>Fungi</taxon>
        <taxon>Dikarya</taxon>
        <taxon>Ascomycota</taxon>
        <taxon>Pezizomycotina</taxon>
        <taxon>Sordariomycetes</taxon>
        <taxon>Hypocreomycetidae</taxon>
        <taxon>Glomerellales</taxon>
        <taxon>Plectosphaerellaceae</taxon>
        <taxon>Plectosphaerella</taxon>
    </lineage>
</organism>
<keyword evidence="1" id="KW-0539">Nucleus</keyword>
<evidence type="ECO:0000313" key="4">
    <source>
        <dbReference type="Proteomes" id="UP000813385"/>
    </source>
</evidence>
<reference evidence="3" key="1">
    <citation type="journal article" date="2021" name="Nat. Commun.">
        <title>Genetic determinants of endophytism in the Arabidopsis root mycobiome.</title>
        <authorList>
            <person name="Mesny F."/>
            <person name="Miyauchi S."/>
            <person name="Thiergart T."/>
            <person name="Pickel B."/>
            <person name="Atanasova L."/>
            <person name="Karlsson M."/>
            <person name="Huettel B."/>
            <person name="Barry K.W."/>
            <person name="Haridas S."/>
            <person name="Chen C."/>
            <person name="Bauer D."/>
            <person name="Andreopoulos W."/>
            <person name="Pangilinan J."/>
            <person name="LaButti K."/>
            <person name="Riley R."/>
            <person name="Lipzen A."/>
            <person name="Clum A."/>
            <person name="Drula E."/>
            <person name="Henrissat B."/>
            <person name="Kohler A."/>
            <person name="Grigoriev I.V."/>
            <person name="Martin F.M."/>
            <person name="Hacquard S."/>
        </authorList>
    </citation>
    <scope>NUCLEOTIDE SEQUENCE</scope>
    <source>
        <strain evidence="3">MPI-CAGE-AT-0016</strain>
    </source>
</reference>
<name>A0A8K0TBF2_9PEZI</name>
<dbReference type="AlphaFoldDB" id="A0A8K0TBF2"/>
<evidence type="ECO:0000256" key="1">
    <source>
        <dbReference type="ARBA" id="ARBA00023242"/>
    </source>
</evidence>
<dbReference type="InterPro" id="IPR021858">
    <property type="entry name" value="Fun_TF"/>
</dbReference>
<feature type="compositionally biased region" description="Polar residues" evidence="2">
    <location>
        <begin position="15"/>
        <end position="25"/>
    </location>
</feature>
<dbReference type="PANTHER" id="PTHR37540">
    <property type="entry name" value="TRANSCRIPTION FACTOR (ACR-2), PUTATIVE-RELATED-RELATED"/>
    <property type="match status" value="1"/>
</dbReference>
<feature type="region of interest" description="Disordered" evidence="2">
    <location>
        <begin position="1"/>
        <end position="25"/>
    </location>
</feature>
<evidence type="ECO:0000313" key="3">
    <source>
        <dbReference type="EMBL" id="KAH7361594.1"/>
    </source>
</evidence>
<dbReference type="EMBL" id="JAGPXD010000003">
    <property type="protein sequence ID" value="KAH7361594.1"/>
    <property type="molecule type" value="Genomic_DNA"/>
</dbReference>
<evidence type="ECO:0000256" key="2">
    <source>
        <dbReference type="SAM" id="MobiDB-lite"/>
    </source>
</evidence>
<gene>
    <name evidence="3" type="ORF">B0T11DRAFT_327759</name>
</gene>
<dbReference type="Pfam" id="PF11951">
    <property type="entry name" value="Fungal_trans_2"/>
    <property type="match status" value="1"/>
</dbReference>
<dbReference type="PANTHER" id="PTHR37540:SF5">
    <property type="entry name" value="TRANSCRIPTION FACTOR DOMAIN-CONTAINING PROTEIN"/>
    <property type="match status" value="1"/>
</dbReference>
<keyword evidence="4" id="KW-1185">Reference proteome</keyword>
<comment type="caution">
    <text evidence="3">The sequence shown here is derived from an EMBL/GenBank/DDBJ whole genome shotgun (WGS) entry which is preliminary data.</text>
</comment>
<protein>
    <submittedName>
        <fullName evidence="3">Uncharacterized protein</fullName>
    </submittedName>
</protein>
<dbReference type="OrthoDB" id="4851498at2759"/>
<dbReference type="Proteomes" id="UP000813385">
    <property type="component" value="Unassembled WGS sequence"/>
</dbReference>
<proteinExistence type="predicted"/>
<sequence length="489" mass="54078">MAGPASSADVWIATDPSSQPDAATQTTIRRHVMRNKNTREQQQVARIRDLMLQYENHWQQQQATRAIGWHPADEKDWIPKLPRQVATELAAFDFGVELRPYMVDLIFKGRPQTDILSLKLPGAFAVIKPMTYTVEKTLVGEAQHQQQDNLFCFSNLARHPAMTHAIIHTSQTFFDVSSGIDERSGIASYHLGEALRHLQLALGDGGDVAHANSTMAVVVALATAAAVLGDIDGVGVHLNGLQQMVNARGGLDSLGQGSMIEHKAQRLDFVLSLATGAPTRFFRPVTWGPHIALDGATQCPELKTLQPRPDERLMNIWADLREFSRVANQATRSGTKMSTGFFCRLADTVPWRLTALRFDPASVSEMLRLCMLAYTRSMLTQIPGVGRHLSYLHQTLKPALIAHARRAMAMGPEAARFLLWAVFVAAMTVFQDFDRDWVRELAIVSAGNSGVVDWGAARAVFGGFLWTDLVHHREGEQLFNQWLGKGAAS</sequence>
<accession>A0A8K0TBF2</accession>